<accession>A0A840NAG8</accession>
<dbReference type="Proteomes" id="UP000580474">
    <property type="component" value="Unassembled WGS sequence"/>
</dbReference>
<gene>
    <name evidence="2" type="ORF">BJ969_000929</name>
</gene>
<dbReference type="Gene3D" id="3.40.50.1820">
    <property type="entry name" value="alpha/beta hydrolase"/>
    <property type="match status" value="1"/>
</dbReference>
<evidence type="ECO:0000313" key="3">
    <source>
        <dbReference type="Proteomes" id="UP000580474"/>
    </source>
</evidence>
<keyword evidence="3" id="KW-1185">Reference proteome</keyword>
<evidence type="ECO:0000256" key="1">
    <source>
        <dbReference type="SAM" id="MobiDB-lite"/>
    </source>
</evidence>
<dbReference type="RefSeq" id="WP_184477637.1">
    <property type="nucleotide sequence ID" value="NZ_JACHIV010000001.1"/>
</dbReference>
<name>A0A840NAG8_9PSEU</name>
<reference evidence="2 3" key="1">
    <citation type="submission" date="2020-08" db="EMBL/GenBank/DDBJ databases">
        <title>Sequencing the genomes of 1000 actinobacteria strains.</title>
        <authorList>
            <person name="Klenk H.-P."/>
        </authorList>
    </citation>
    <scope>NUCLEOTIDE SEQUENCE [LARGE SCALE GENOMIC DNA]</scope>
    <source>
        <strain evidence="2 3">DSM 45582</strain>
    </source>
</reference>
<dbReference type="GO" id="GO:0016787">
    <property type="term" value="F:hydrolase activity"/>
    <property type="evidence" value="ECO:0007669"/>
    <property type="project" value="InterPro"/>
</dbReference>
<dbReference type="InterPro" id="IPR010662">
    <property type="entry name" value="RBBP9/YdeN"/>
</dbReference>
<dbReference type="EMBL" id="JACHIV010000001">
    <property type="protein sequence ID" value="MBB5067841.1"/>
    <property type="molecule type" value="Genomic_DNA"/>
</dbReference>
<evidence type="ECO:0008006" key="4">
    <source>
        <dbReference type="Google" id="ProtNLM"/>
    </source>
</evidence>
<dbReference type="SUPFAM" id="SSF53474">
    <property type="entry name" value="alpha/beta-Hydrolases"/>
    <property type="match status" value="1"/>
</dbReference>
<dbReference type="InterPro" id="IPR029058">
    <property type="entry name" value="AB_hydrolase_fold"/>
</dbReference>
<dbReference type="AlphaFoldDB" id="A0A840NAG8"/>
<dbReference type="Pfam" id="PF06821">
    <property type="entry name" value="Ser_hydrolase"/>
    <property type="match status" value="1"/>
</dbReference>
<proteinExistence type="predicted"/>
<comment type="caution">
    <text evidence="2">The sequence shown here is derived from an EMBL/GenBank/DDBJ whole genome shotgun (WGS) entry which is preliminary data.</text>
</comment>
<sequence length="213" mass="22335">MSELHVLLVPGDSRTGPWHWQQWLAARLPDAGAVVTTCPPAAESHDPIAALRVRLARTPPEAELAVVAHRGGAASWLRHAATLGARRSAAEGVRRADRVLLVAPDAQARTPGTRADVPGEPDAPALREAGGPTRMVVGADDPASSVRAAHALFHRLRVELDVLADGRGLDTAAGYGPWPALLRWVLYGSVPVADRFGSAPRAAGWSPVPEGVG</sequence>
<feature type="region of interest" description="Disordered" evidence="1">
    <location>
        <begin position="109"/>
        <end position="132"/>
    </location>
</feature>
<organism evidence="2 3">
    <name type="scientific">Saccharopolyspora gloriosae</name>
    <dbReference type="NCBI Taxonomy" id="455344"/>
    <lineage>
        <taxon>Bacteria</taxon>
        <taxon>Bacillati</taxon>
        <taxon>Actinomycetota</taxon>
        <taxon>Actinomycetes</taxon>
        <taxon>Pseudonocardiales</taxon>
        <taxon>Pseudonocardiaceae</taxon>
        <taxon>Saccharopolyspora</taxon>
    </lineage>
</organism>
<evidence type="ECO:0000313" key="2">
    <source>
        <dbReference type="EMBL" id="MBB5067841.1"/>
    </source>
</evidence>
<protein>
    <recommendedName>
        <fullName evidence="4">Alpha/beta hydrolase</fullName>
    </recommendedName>
</protein>